<name>A0A368RHX8_SETIT</name>
<evidence type="ECO:0000256" key="1">
    <source>
        <dbReference type="SAM" id="Phobius"/>
    </source>
</evidence>
<evidence type="ECO:0000313" key="2">
    <source>
        <dbReference type="EMBL" id="RCV29809.1"/>
    </source>
</evidence>
<reference evidence="2" key="1">
    <citation type="journal article" date="2012" name="Nat. Biotechnol.">
        <title>Reference genome sequence of the model plant Setaria.</title>
        <authorList>
            <person name="Bennetzen J.L."/>
            <person name="Schmutz J."/>
            <person name="Wang H."/>
            <person name="Percifield R."/>
            <person name="Hawkins J."/>
            <person name="Pontaroli A.C."/>
            <person name="Estep M."/>
            <person name="Feng L."/>
            <person name="Vaughn J.N."/>
            <person name="Grimwood J."/>
            <person name="Jenkins J."/>
            <person name="Barry K."/>
            <person name="Lindquist E."/>
            <person name="Hellsten U."/>
            <person name="Deshpande S."/>
            <person name="Wang X."/>
            <person name="Wu X."/>
            <person name="Mitros T."/>
            <person name="Triplett J."/>
            <person name="Yang X."/>
            <person name="Ye C.Y."/>
            <person name="Mauro-Herrera M."/>
            <person name="Wang L."/>
            <person name="Li P."/>
            <person name="Sharma M."/>
            <person name="Sharma R."/>
            <person name="Ronald P.C."/>
            <person name="Panaud O."/>
            <person name="Kellogg E.A."/>
            <person name="Brutnell T.P."/>
            <person name="Doust A.N."/>
            <person name="Tuskan G.A."/>
            <person name="Rokhsar D."/>
            <person name="Devos K.M."/>
        </authorList>
    </citation>
    <scope>NUCLEOTIDE SEQUENCE [LARGE SCALE GENOMIC DNA]</scope>
    <source>
        <strain evidence="2">Yugu1</strain>
    </source>
</reference>
<sequence length="122" mass="13820">MVYCHQLKTQRGNDSDSTLTLSSGGLWSNWAWISKLCILHENPFIEGLNEFMNMGAMQLWLPTFIAGCSINSLVLLHEVHSMSFESLKNDLVIYVFHITFFSCSIIHSCLGTAIHPFPFHSL</sequence>
<gene>
    <name evidence="2" type="ORF">SETIT_6G042900v2</name>
</gene>
<feature type="transmembrane region" description="Helical" evidence="1">
    <location>
        <begin position="59"/>
        <end position="79"/>
    </location>
</feature>
<accession>A0A368RHX8</accession>
<organism evidence="2">
    <name type="scientific">Setaria italica</name>
    <name type="common">Foxtail millet</name>
    <name type="synonym">Panicum italicum</name>
    <dbReference type="NCBI Taxonomy" id="4555"/>
    <lineage>
        <taxon>Eukaryota</taxon>
        <taxon>Viridiplantae</taxon>
        <taxon>Streptophyta</taxon>
        <taxon>Embryophyta</taxon>
        <taxon>Tracheophyta</taxon>
        <taxon>Spermatophyta</taxon>
        <taxon>Magnoliopsida</taxon>
        <taxon>Liliopsida</taxon>
        <taxon>Poales</taxon>
        <taxon>Poaceae</taxon>
        <taxon>PACMAD clade</taxon>
        <taxon>Panicoideae</taxon>
        <taxon>Panicodae</taxon>
        <taxon>Paniceae</taxon>
        <taxon>Cenchrinae</taxon>
        <taxon>Setaria</taxon>
    </lineage>
</organism>
<protein>
    <submittedName>
        <fullName evidence="2">Uncharacterized protein</fullName>
    </submittedName>
</protein>
<keyword evidence="1" id="KW-1133">Transmembrane helix</keyword>
<reference evidence="2" key="2">
    <citation type="submission" date="2015-07" db="EMBL/GenBank/DDBJ databases">
        <authorList>
            <person name="Noorani M."/>
        </authorList>
    </citation>
    <scope>NUCLEOTIDE SEQUENCE</scope>
    <source>
        <strain evidence="2">Yugu1</strain>
    </source>
</reference>
<proteinExistence type="predicted"/>
<feature type="transmembrane region" description="Helical" evidence="1">
    <location>
        <begin position="91"/>
        <end position="114"/>
    </location>
</feature>
<dbReference type="EMBL" id="CM003533">
    <property type="protein sequence ID" value="RCV29809.1"/>
    <property type="molecule type" value="Genomic_DNA"/>
</dbReference>
<keyword evidence="1" id="KW-0812">Transmembrane</keyword>
<dbReference type="AlphaFoldDB" id="A0A368RHX8"/>
<keyword evidence="1" id="KW-0472">Membrane</keyword>